<comment type="catalytic activity">
    <reaction evidence="7">
        <text>O-phospho-L-seryl-[protein] + H2O = L-seryl-[protein] + phosphate</text>
        <dbReference type="Rhea" id="RHEA:20629"/>
        <dbReference type="Rhea" id="RHEA-COMP:9863"/>
        <dbReference type="Rhea" id="RHEA-COMP:11604"/>
        <dbReference type="ChEBI" id="CHEBI:15377"/>
        <dbReference type="ChEBI" id="CHEBI:29999"/>
        <dbReference type="ChEBI" id="CHEBI:43474"/>
        <dbReference type="ChEBI" id="CHEBI:83421"/>
        <dbReference type="EC" id="3.1.3.16"/>
    </reaction>
</comment>
<dbReference type="AlphaFoldDB" id="A0A429ZR03"/>
<evidence type="ECO:0000313" key="11">
    <source>
        <dbReference type="Proteomes" id="UP000287239"/>
    </source>
</evidence>
<evidence type="ECO:0000256" key="1">
    <source>
        <dbReference type="ARBA" id="ARBA00001936"/>
    </source>
</evidence>
<keyword evidence="5" id="KW-0904">Protein phosphatase</keyword>
<dbReference type="GeneID" id="98568065"/>
<protein>
    <recommendedName>
        <fullName evidence="2">protein-serine/threonine phosphatase</fullName>
        <ecNumber evidence="2">3.1.3.16</ecNumber>
    </recommendedName>
</protein>
<keyword evidence="11" id="KW-1185">Reference proteome</keyword>
<keyword evidence="3" id="KW-0479">Metal-binding</keyword>
<evidence type="ECO:0000259" key="9">
    <source>
        <dbReference type="PROSITE" id="PS51746"/>
    </source>
</evidence>
<dbReference type="InterPro" id="IPR036457">
    <property type="entry name" value="PPM-type-like_dom_sf"/>
</dbReference>
<comment type="cofactor">
    <cofactor evidence="1">
        <name>Mn(2+)</name>
        <dbReference type="ChEBI" id="CHEBI:29035"/>
    </cofactor>
</comment>
<dbReference type="PROSITE" id="PS51746">
    <property type="entry name" value="PPM_2"/>
    <property type="match status" value="1"/>
</dbReference>
<name>A0A429ZR03_9ENTE</name>
<evidence type="ECO:0000256" key="7">
    <source>
        <dbReference type="ARBA" id="ARBA00047761"/>
    </source>
</evidence>
<dbReference type="FunFam" id="3.60.40.10:FF:000002">
    <property type="entry name" value="Serine/threonine phosphatase stp"/>
    <property type="match status" value="1"/>
</dbReference>
<dbReference type="InterPro" id="IPR001932">
    <property type="entry name" value="PPM-type_phosphatase-like_dom"/>
</dbReference>
<accession>A0A429ZR03</accession>
<dbReference type="CDD" id="cd00143">
    <property type="entry name" value="PP2Cc"/>
    <property type="match status" value="1"/>
</dbReference>
<evidence type="ECO:0000256" key="3">
    <source>
        <dbReference type="ARBA" id="ARBA00022723"/>
    </source>
</evidence>
<dbReference type="EC" id="3.1.3.16" evidence="2"/>
<gene>
    <name evidence="10" type="ORF">CBF35_06760</name>
</gene>
<evidence type="ECO:0000256" key="5">
    <source>
        <dbReference type="ARBA" id="ARBA00022912"/>
    </source>
</evidence>
<dbReference type="GO" id="GO:0046872">
    <property type="term" value="F:metal ion binding"/>
    <property type="evidence" value="ECO:0007669"/>
    <property type="project" value="UniProtKB-KW"/>
</dbReference>
<dbReference type="SUPFAM" id="SSF81606">
    <property type="entry name" value="PP2C-like"/>
    <property type="match status" value="1"/>
</dbReference>
<comment type="catalytic activity">
    <reaction evidence="8">
        <text>O-phospho-L-threonyl-[protein] + H2O = L-threonyl-[protein] + phosphate</text>
        <dbReference type="Rhea" id="RHEA:47004"/>
        <dbReference type="Rhea" id="RHEA-COMP:11060"/>
        <dbReference type="Rhea" id="RHEA-COMP:11605"/>
        <dbReference type="ChEBI" id="CHEBI:15377"/>
        <dbReference type="ChEBI" id="CHEBI:30013"/>
        <dbReference type="ChEBI" id="CHEBI:43474"/>
        <dbReference type="ChEBI" id="CHEBI:61977"/>
        <dbReference type="EC" id="3.1.3.16"/>
    </reaction>
</comment>
<dbReference type="Gene3D" id="3.60.40.10">
    <property type="entry name" value="PPM-type phosphatase domain"/>
    <property type="match status" value="1"/>
</dbReference>
<keyword evidence="4" id="KW-0378">Hydrolase</keyword>
<dbReference type="Proteomes" id="UP000287239">
    <property type="component" value="Unassembled WGS sequence"/>
</dbReference>
<dbReference type="OrthoDB" id="9801841at2"/>
<dbReference type="GO" id="GO:0004722">
    <property type="term" value="F:protein serine/threonine phosphatase activity"/>
    <property type="evidence" value="ECO:0007669"/>
    <property type="project" value="UniProtKB-EC"/>
</dbReference>
<evidence type="ECO:0000256" key="2">
    <source>
        <dbReference type="ARBA" id="ARBA00013081"/>
    </source>
</evidence>
<proteinExistence type="predicted"/>
<sequence>MEIGFRTDVGRKRKSNQDAVGVFQNQKKIKLAIVADGMGGHQAGDVASHLTISDLGKAWEESQLTEQEEVIQWLLKSIQNENERIYNKGQTDPNQAGMGTTIVAVVLLDEKVLLAHVGDSRFYLVRKGKIKQITEDHSLVNELVKSGEITKEMANHHPRKNVLVRSIGIPGTVEVDLTDLEVIVGDKLLLCSDGLSNMVSDQEILKIIDQKNSIDQSLDQLISAANEAGGTDNITVLLIDYNETSEVTAND</sequence>
<dbReference type="NCBIfam" id="NF033484">
    <property type="entry name" value="Stp1_PP2C_phos"/>
    <property type="match status" value="1"/>
</dbReference>
<evidence type="ECO:0000256" key="6">
    <source>
        <dbReference type="ARBA" id="ARBA00023211"/>
    </source>
</evidence>
<keyword evidence="6" id="KW-0464">Manganese</keyword>
<evidence type="ECO:0000256" key="4">
    <source>
        <dbReference type="ARBA" id="ARBA00022801"/>
    </source>
</evidence>
<dbReference type="SMART" id="SM00332">
    <property type="entry name" value="PP2Cc"/>
    <property type="match status" value="1"/>
</dbReference>
<dbReference type="EMBL" id="NGJU01000008">
    <property type="protein sequence ID" value="RST96095.1"/>
    <property type="molecule type" value="Genomic_DNA"/>
</dbReference>
<evidence type="ECO:0000256" key="8">
    <source>
        <dbReference type="ARBA" id="ARBA00048336"/>
    </source>
</evidence>
<dbReference type="Pfam" id="PF13672">
    <property type="entry name" value="PP2C_2"/>
    <property type="match status" value="1"/>
</dbReference>
<reference evidence="10 11" key="1">
    <citation type="submission" date="2017-05" db="EMBL/GenBank/DDBJ databases">
        <title>Vagococcus spp. assemblies.</title>
        <authorList>
            <person name="Gulvik C.A."/>
        </authorList>
    </citation>
    <scope>NUCLEOTIDE SEQUENCE [LARGE SCALE GENOMIC DNA]</scope>
    <source>
        <strain evidence="10 11">NCFB 2777</strain>
    </source>
</reference>
<feature type="domain" description="PPM-type phosphatase" evidence="9">
    <location>
        <begin position="2"/>
        <end position="241"/>
    </location>
</feature>
<dbReference type="InterPro" id="IPR015655">
    <property type="entry name" value="PP2C"/>
</dbReference>
<dbReference type="RefSeq" id="WP_126779396.1">
    <property type="nucleotide sequence ID" value="NZ_CAUQJP010000082.1"/>
</dbReference>
<comment type="caution">
    <text evidence="10">The sequence shown here is derived from an EMBL/GenBank/DDBJ whole genome shotgun (WGS) entry which is preliminary data.</text>
</comment>
<evidence type="ECO:0000313" key="10">
    <source>
        <dbReference type="EMBL" id="RST96095.1"/>
    </source>
</evidence>
<dbReference type="PANTHER" id="PTHR47992">
    <property type="entry name" value="PROTEIN PHOSPHATASE"/>
    <property type="match status" value="1"/>
</dbReference>
<organism evidence="10 11">
    <name type="scientific">Vagococcus salmoninarum</name>
    <dbReference type="NCBI Taxonomy" id="2739"/>
    <lineage>
        <taxon>Bacteria</taxon>
        <taxon>Bacillati</taxon>
        <taxon>Bacillota</taxon>
        <taxon>Bacilli</taxon>
        <taxon>Lactobacillales</taxon>
        <taxon>Enterococcaceae</taxon>
        <taxon>Vagococcus</taxon>
    </lineage>
</organism>
<dbReference type="SMART" id="SM00331">
    <property type="entry name" value="PP2C_SIG"/>
    <property type="match status" value="1"/>
</dbReference>